<dbReference type="InterPro" id="IPR045189">
    <property type="entry name" value="UBR4-like"/>
</dbReference>
<dbReference type="SMART" id="SM00396">
    <property type="entry name" value="ZnF_UBR1"/>
    <property type="match status" value="1"/>
</dbReference>
<evidence type="ECO:0000256" key="1">
    <source>
        <dbReference type="ARBA" id="ARBA00022723"/>
    </source>
</evidence>
<name>A0ABD2QKZ1_9PLAT</name>
<keyword evidence="2" id="KW-0863">Zinc-finger</keyword>
<keyword evidence="1" id="KW-0479">Metal-binding</keyword>
<evidence type="ECO:0000313" key="8">
    <source>
        <dbReference type="Proteomes" id="UP001626550"/>
    </source>
</evidence>
<dbReference type="PANTHER" id="PTHR21725:SF1">
    <property type="entry name" value="E3 UBIQUITIN-PROTEIN LIGASE UBR4"/>
    <property type="match status" value="1"/>
</dbReference>
<evidence type="ECO:0000313" key="7">
    <source>
        <dbReference type="EMBL" id="KAL3320208.1"/>
    </source>
</evidence>
<reference evidence="7 8" key="1">
    <citation type="submission" date="2024-11" db="EMBL/GenBank/DDBJ databases">
        <title>Adaptive evolution of stress response genes in parasites aligns with host niche diversity.</title>
        <authorList>
            <person name="Hahn C."/>
            <person name="Resl P."/>
        </authorList>
    </citation>
    <scope>NUCLEOTIDE SEQUENCE [LARGE SCALE GENOMIC DNA]</scope>
    <source>
        <strain evidence="7">EGGRZ-B1_66</strain>
        <tissue evidence="7">Body</tissue>
    </source>
</reference>
<dbReference type="PROSITE" id="PS51157">
    <property type="entry name" value="ZF_UBR"/>
    <property type="match status" value="1"/>
</dbReference>
<dbReference type="InterPro" id="IPR003126">
    <property type="entry name" value="Znf_UBR"/>
</dbReference>
<keyword evidence="8" id="KW-1185">Reference proteome</keyword>
<sequence length="1139" mass="126925">MHRLRFVLNDLYRLGNNLSEIILQLPKSVQAASLRTVFGEETAEQLLQKLAQLYLDPIASRSHMMDLFKEDRSPNHLASLLAADDRKLVSMAVFQQLVRSVISFVNERATGPQSDEAVAICEDISDASCAFLEVVSTNPQLLLAQDQFPQIFTKVTDSRLRLLCVMILRCLNQRSQLKATHFKQLIQKPIELLIQQGDLFSVFFRPSREIRLEPVLSLQETTGPSVRQQFPLQKCVQLERELFSSPRPDVHNHQARKSVFLVDRLFLAQWEQHETLFGAEAVSVLCSLALGCHGVQGHARVAKMLLDRVAKCHTDATAISALEYLALLSCALDSTYQVETQSSRLPTIGRRLCLVFEEALERELQPGETVPVKLDVESQVMRAMRYPEQAVCTFVSSHASFLNQQWFCCHTCGIVGSEGVCGVCAFTCHKGHNLTPEFSTFFCDCGAGHRCKALTRRLSKRRACCSQVKEQSVLLPWLFLDLEQDEPVEPTLPAKKVINLNRSGALRRKYGVDERRIPMPPTLPPLKKAPEEKSESREPEVEEEDEEKRLAPMRWDVAKSELQQNLQSRRSKLLQFATRVHHKSALIGREGERRVGPNEGVVIGRIRAQLAQGNSMQGELISLLVDSRFVSSVLPALLAAPTPAINAVSDTSDKPMQVSMVWNLSHPVPNIQLDDSKDEATRLSTVAQLWKQVSNLVSVLACHKGGSQALVEPPPTNVFDLEEKPEAQKEIRAPAAPPGGLLNLMSELTLPRAMNVFTELRGSGRNTSSLGSFLAGLLSPDNLPPLTIDPGALITILTVPTASRLHYYLVVASTATMIAANDLDTAASDAEPFEKRGKMAIYSLDQLFHRAQRAEQTVHTELAKAQLLLQLPQVSQSMSNQEDAPTRLIGETPYPRAAPEGNPLNMQPSLKASISSEENSGFPFHAIRLFEEEDSSGSSDDAKPTRKEPNRTPLEAIKDILSHGKQDLLKQFSVPLTKMTKVCRASTGFVIQGLAPNPCNEAIMAVFGPRDCLILGVTCNGQIGGRIYLTPELEDKTEQLIKCVWLPGSTRLVALLTTQSVQIFDILRLQEEETHKGLLQVSQPNCLLRYHFKPVEGKFQDVSFVKPDVDIEIDHPDVSCSRIRQLGRWFLIFRFFIFT</sequence>
<feature type="region of interest" description="Disordered" evidence="5">
    <location>
        <begin position="933"/>
        <end position="952"/>
    </location>
</feature>
<gene>
    <name evidence="7" type="primary">UBR4_3</name>
    <name evidence="7" type="ORF">Ciccas_001122</name>
</gene>
<comment type="caution">
    <text evidence="7">The sequence shown here is derived from an EMBL/GenBank/DDBJ whole genome shotgun (WGS) entry which is preliminary data.</text>
</comment>
<dbReference type="GO" id="GO:0016874">
    <property type="term" value="F:ligase activity"/>
    <property type="evidence" value="ECO:0007669"/>
    <property type="project" value="UniProtKB-KW"/>
</dbReference>
<dbReference type="CDD" id="cd19674">
    <property type="entry name" value="UBR-box_UBR4_like"/>
    <property type="match status" value="1"/>
</dbReference>
<feature type="region of interest" description="Disordered" evidence="5">
    <location>
        <begin position="515"/>
        <end position="549"/>
    </location>
</feature>
<keyword evidence="3" id="KW-0862">Zinc</keyword>
<dbReference type="AlphaFoldDB" id="A0ABD2QKZ1"/>
<feature type="compositionally biased region" description="Basic and acidic residues" evidence="5">
    <location>
        <begin position="528"/>
        <end position="539"/>
    </location>
</feature>
<evidence type="ECO:0000256" key="5">
    <source>
        <dbReference type="SAM" id="MobiDB-lite"/>
    </source>
</evidence>
<proteinExistence type="predicted"/>
<evidence type="ECO:0000256" key="2">
    <source>
        <dbReference type="ARBA" id="ARBA00022771"/>
    </source>
</evidence>
<dbReference type="PANTHER" id="PTHR21725">
    <property type="entry name" value="E3 UBIQUITIN-PROTEIN LIGASE UBR4"/>
    <property type="match status" value="1"/>
</dbReference>
<evidence type="ECO:0000256" key="3">
    <source>
        <dbReference type="ARBA" id="ARBA00022833"/>
    </source>
</evidence>
<accession>A0ABD2QKZ1</accession>
<feature type="zinc finger region" description="UBR-type" evidence="4">
    <location>
        <begin position="390"/>
        <end position="456"/>
    </location>
</feature>
<feature type="domain" description="UBR-type" evidence="6">
    <location>
        <begin position="390"/>
        <end position="456"/>
    </location>
</feature>
<evidence type="ECO:0000256" key="4">
    <source>
        <dbReference type="PROSITE-ProRule" id="PRU00508"/>
    </source>
</evidence>
<keyword evidence="7" id="KW-0436">Ligase</keyword>
<protein>
    <submittedName>
        <fullName evidence="7">Ubiquitin protein ligase E3 component n-recognin 4</fullName>
    </submittedName>
</protein>
<evidence type="ECO:0000259" key="6">
    <source>
        <dbReference type="PROSITE" id="PS51157"/>
    </source>
</evidence>
<dbReference type="EMBL" id="JBJKFK010000069">
    <property type="protein sequence ID" value="KAL3320208.1"/>
    <property type="molecule type" value="Genomic_DNA"/>
</dbReference>
<dbReference type="GO" id="GO:0008270">
    <property type="term" value="F:zinc ion binding"/>
    <property type="evidence" value="ECO:0007669"/>
    <property type="project" value="UniProtKB-KW"/>
</dbReference>
<dbReference type="Proteomes" id="UP001626550">
    <property type="component" value="Unassembled WGS sequence"/>
</dbReference>
<organism evidence="7 8">
    <name type="scientific">Cichlidogyrus casuarinus</name>
    <dbReference type="NCBI Taxonomy" id="1844966"/>
    <lineage>
        <taxon>Eukaryota</taxon>
        <taxon>Metazoa</taxon>
        <taxon>Spiralia</taxon>
        <taxon>Lophotrochozoa</taxon>
        <taxon>Platyhelminthes</taxon>
        <taxon>Monogenea</taxon>
        <taxon>Monopisthocotylea</taxon>
        <taxon>Dactylogyridea</taxon>
        <taxon>Ancyrocephalidae</taxon>
        <taxon>Cichlidogyrus</taxon>
    </lineage>
</organism>
<feature type="compositionally biased region" description="Basic and acidic residues" evidence="5">
    <location>
        <begin position="940"/>
        <end position="952"/>
    </location>
</feature>